<dbReference type="EMBL" id="JBANMG010000010">
    <property type="protein sequence ID" value="KAK6948527.1"/>
    <property type="molecule type" value="Genomic_DNA"/>
</dbReference>
<gene>
    <name evidence="3" type="ORF">Daesc_010295</name>
</gene>
<evidence type="ECO:0000256" key="2">
    <source>
        <dbReference type="SAM" id="Phobius"/>
    </source>
</evidence>
<keyword evidence="4" id="KW-1185">Reference proteome</keyword>
<proteinExistence type="predicted"/>
<keyword evidence="2" id="KW-0472">Membrane</keyword>
<dbReference type="AlphaFoldDB" id="A0AAX6M815"/>
<evidence type="ECO:0000256" key="1">
    <source>
        <dbReference type="SAM" id="MobiDB-lite"/>
    </source>
</evidence>
<dbReference type="Proteomes" id="UP001369815">
    <property type="component" value="Unassembled WGS sequence"/>
</dbReference>
<protein>
    <submittedName>
        <fullName evidence="3">Uncharacterized protein</fullName>
    </submittedName>
</protein>
<feature type="region of interest" description="Disordered" evidence="1">
    <location>
        <begin position="44"/>
        <end position="69"/>
    </location>
</feature>
<keyword evidence="2" id="KW-0812">Transmembrane</keyword>
<sequence length="69" mass="7333">MDHTRAARITTGGRLSRHPGLALAAVATAGIAVAVQYRRSALTRNERAQKNSPENPNFYVSVDRSGGGI</sequence>
<organism evidence="3 4">
    <name type="scientific">Daldinia eschscholtzii</name>
    <dbReference type="NCBI Taxonomy" id="292717"/>
    <lineage>
        <taxon>Eukaryota</taxon>
        <taxon>Fungi</taxon>
        <taxon>Dikarya</taxon>
        <taxon>Ascomycota</taxon>
        <taxon>Pezizomycotina</taxon>
        <taxon>Sordariomycetes</taxon>
        <taxon>Xylariomycetidae</taxon>
        <taxon>Xylariales</taxon>
        <taxon>Hypoxylaceae</taxon>
        <taxon>Daldinia</taxon>
    </lineage>
</organism>
<evidence type="ECO:0000313" key="3">
    <source>
        <dbReference type="EMBL" id="KAK6948527.1"/>
    </source>
</evidence>
<feature type="transmembrane region" description="Helical" evidence="2">
    <location>
        <begin position="20"/>
        <end position="37"/>
    </location>
</feature>
<keyword evidence="2" id="KW-1133">Transmembrane helix</keyword>
<reference evidence="3 4" key="1">
    <citation type="journal article" date="2024" name="Front Chem Biol">
        <title>Unveiling the potential of Daldinia eschscholtzii MFLUCC 19-0629 through bioactivity and bioinformatics studies for enhanced sustainable agriculture production.</title>
        <authorList>
            <person name="Brooks S."/>
            <person name="Weaver J.A."/>
            <person name="Klomchit A."/>
            <person name="Alharthi S.A."/>
            <person name="Onlamun T."/>
            <person name="Nurani R."/>
            <person name="Vong T.K."/>
            <person name="Alberti F."/>
            <person name="Greco C."/>
        </authorList>
    </citation>
    <scope>NUCLEOTIDE SEQUENCE [LARGE SCALE GENOMIC DNA]</scope>
    <source>
        <strain evidence="3">MFLUCC 19-0629</strain>
    </source>
</reference>
<comment type="caution">
    <text evidence="3">The sequence shown here is derived from an EMBL/GenBank/DDBJ whole genome shotgun (WGS) entry which is preliminary data.</text>
</comment>
<accession>A0AAX6M815</accession>
<evidence type="ECO:0000313" key="4">
    <source>
        <dbReference type="Proteomes" id="UP001369815"/>
    </source>
</evidence>
<name>A0AAX6M815_9PEZI</name>